<dbReference type="EnsemblMetazoa" id="XM_038196355.1">
    <property type="protein sequence ID" value="XP_038052283.1"/>
    <property type="gene ID" value="LOC119724989"/>
</dbReference>
<dbReference type="SUPFAM" id="SSF57424">
    <property type="entry name" value="LDL receptor-like module"/>
    <property type="match status" value="5"/>
</dbReference>
<keyword evidence="3 5" id="KW-1015">Disulfide bond</keyword>
<dbReference type="Gene3D" id="4.10.400.10">
    <property type="entry name" value="Low-density Lipoprotein Receptor"/>
    <property type="match status" value="5"/>
</dbReference>
<feature type="disulfide bond" evidence="5">
    <location>
        <begin position="465"/>
        <end position="483"/>
    </location>
</feature>
<evidence type="ECO:0000259" key="7">
    <source>
        <dbReference type="PROSITE" id="PS50240"/>
    </source>
</evidence>
<dbReference type="FunFam" id="2.40.10.10:FF:000068">
    <property type="entry name" value="transmembrane protease serine 2"/>
    <property type="match status" value="1"/>
</dbReference>
<evidence type="ECO:0000256" key="4">
    <source>
        <dbReference type="ARBA" id="ARBA00023180"/>
    </source>
</evidence>
<keyword evidence="1" id="KW-0732">Signal</keyword>
<feature type="disulfide bond" evidence="5">
    <location>
        <begin position="425"/>
        <end position="437"/>
    </location>
</feature>
<dbReference type="InterPro" id="IPR018114">
    <property type="entry name" value="TRYPSIN_HIS"/>
</dbReference>
<comment type="caution">
    <text evidence="5">Lacks conserved residue(s) required for the propagation of feature annotation.</text>
</comment>
<dbReference type="PRINTS" id="PR00261">
    <property type="entry name" value="LDLRECEPTOR"/>
</dbReference>
<feature type="disulfide bond" evidence="5">
    <location>
        <begin position="513"/>
        <end position="528"/>
    </location>
</feature>
<dbReference type="SUPFAM" id="SSF50494">
    <property type="entry name" value="Trypsin-like serine proteases"/>
    <property type="match status" value="1"/>
</dbReference>
<keyword evidence="6" id="KW-0472">Membrane</keyword>
<feature type="disulfide bond" evidence="5">
    <location>
        <begin position="537"/>
        <end position="555"/>
    </location>
</feature>
<dbReference type="GeneID" id="119724989"/>
<dbReference type="EnsemblMetazoa" id="XM_038196354.1">
    <property type="protein sequence ID" value="XP_038052282.1"/>
    <property type="gene ID" value="LOC119724989"/>
</dbReference>
<dbReference type="InterPro" id="IPR036055">
    <property type="entry name" value="LDL_receptor-like_sf"/>
</dbReference>
<dbReference type="FunFam" id="4.10.400.10:FF:000034">
    <property type="entry name" value="Low-density lipoprotein receptor-related protein 2"/>
    <property type="match status" value="1"/>
</dbReference>
<keyword evidence="2" id="KW-0677">Repeat</keyword>
<evidence type="ECO:0000256" key="1">
    <source>
        <dbReference type="ARBA" id="ARBA00022729"/>
    </source>
</evidence>
<evidence type="ECO:0000256" key="5">
    <source>
        <dbReference type="PROSITE-ProRule" id="PRU00124"/>
    </source>
</evidence>
<reference evidence="8" key="1">
    <citation type="submission" date="2022-11" db="UniProtKB">
        <authorList>
            <consortium name="EnsemblMetazoa"/>
        </authorList>
    </citation>
    <scope>IDENTIFICATION</scope>
</reference>
<feature type="disulfide bond" evidence="5">
    <location>
        <begin position="408"/>
        <end position="423"/>
    </location>
</feature>
<evidence type="ECO:0000256" key="2">
    <source>
        <dbReference type="ARBA" id="ARBA00022737"/>
    </source>
</evidence>
<feature type="disulfide bond" evidence="5">
    <location>
        <begin position="501"/>
        <end position="519"/>
    </location>
</feature>
<evidence type="ECO:0000313" key="8">
    <source>
        <dbReference type="EnsemblMetazoa" id="XP_038052282.1"/>
    </source>
</evidence>
<dbReference type="RefSeq" id="XP_038052283.1">
    <property type="nucleotide sequence ID" value="XM_038196355.1"/>
</dbReference>
<feature type="disulfide bond" evidence="5">
    <location>
        <begin position="549"/>
        <end position="564"/>
    </location>
</feature>
<dbReference type="CDD" id="cd00190">
    <property type="entry name" value="Tryp_SPc"/>
    <property type="match status" value="1"/>
</dbReference>
<dbReference type="GO" id="GO:0004252">
    <property type="term" value="F:serine-type endopeptidase activity"/>
    <property type="evidence" value="ECO:0007669"/>
    <property type="project" value="InterPro"/>
</dbReference>
<keyword evidence="6" id="KW-0812">Transmembrane</keyword>
<dbReference type="PANTHER" id="PTHR24252">
    <property type="entry name" value="ACROSIN-RELATED"/>
    <property type="match status" value="1"/>
</dbReference>
<dbReference type="Proteomes" id="UP000887568">
    <property type="component" value="Unplaced"/>
</dbReference>
<accession>A0A913ZKD8</accession>
<dbReference type="AlphaFoldDB" id="A0A913ZKD8"/>
<dbReference type="SMART" id="SM00020">
    <property type="entry name" value="Tryp_SPc"/>
    <property type="match status" value="1"/>
</dbReference>
<dbReference type="SMART" id="SM00192">
    <property type="entry name" value="LDLa"/>
    <property type="match status" value="5"/>
</dbReference>
<dbReference type="InterPro" id="IPR043504">
    <property type="entry name" value="Peptidase_S1_PA_chymotrypsin"/>
</dbReference>
<feature type="disulfide bond" evidence="5">
    <location>
        <begin position="530"/>
        <end position="542"/>
    </location>
</feature>
<feature type="disulfide bond" evidence="5">
    <location>
        <begin position="477"/>
        <end position="492"/>
    </location>
</feature>
<protein>
    <recommendedName>
        <fullName evidence="7">Peptidase S1 domain-containing protein</fullName>
    </recommendedName>
</protein>
<feature type="domain" description="Peptidase S1" evidence="7">
    <location>
        <begin position="128"/>
        <end position="385"/>
    </location>
</feature>
<dbReference type="InterPro" id="IPR009003">
    <property type="entry name" value="Peptidase_S1_PA"/>
</dbReference>
<evidence type="ECO:0000256" key="3">
    <source>
        <dbReference type="ARBA" id="ARBA00023157"/>
    </source>
</evidence>
<keyword evidence="6" id="KW-1133">Transmembrane helix</keyword>
<keyword evidence="9" id="KW-1185">Reference proteome</keyword>
<dbReference type="Pfam" id="PF00089">
    <property type="entry name" value="Trypsin"/>
    <property type="match status" value="1"/>
</dbReference>
<dbReference type="RefSeq" id="XP_038052282.1">
    <property type="nucleotide sequence ID" value="XM_038196354.1"/>
</dbReference>
<name>A0A913ZKD8_PATMI</name>
<proteinExistence type="predicted"/>
<keyword evidence="4" id="KW-0325">Glycoprotein</keyword>
<dbReference type="GO" id="GO:0006508">
    <property type="term" value="P:proteolysis"/>
    <property type="evidence" value="ECO:0007669"/>
    <property type="project" value="InterPro"/>
</dbReference>
<feature type="disulfide bond" evidence="5">
    <location>
        <begin position="494"/>
        <end position="506"/>
    </location>
</feature>
<dbReference type="InterPro" id="IPR001254">
    <property type="entry name" value="Trypsin_dom"/>
</dbReference>
<dbReference type="PROSITE" id="PS50068">
    <property type="entry name" value="LDLRA_2"/>
    <property type="match status" value="5"/>
</dbReference>
<evidence type="ECO:0000256" key="6">
    <source>
        <dbReference type="SAM" id="Phobius"/>
    </source>
</evidence>
<dbReference type="InterPro" id="IPR002172">
    <property type="entry name" value="LDrepeatLR_classA_rpt"/>
</dbReference>
<sequence length="613" mass="68641">MPETELYDNYLVSVAPPQPSAEDEGGVVYTPPPLVNGTSWRIPAHKTLVVSLRQQNHIKPMVCAAFLCILAVIAIVLIFNALFSQPSKSLNSSIQFPESNIPVTLEGILPAQCGTRPAYQATKRRKRIVNGDLSSEGQWPWQVALEYKGRYRCGGVVIASDWVVTAAHCMYREQGWQRLNASDFTIHAGSTVRNQTVKTNMNVQIMTVETFYIHPRYLAERRIHNYDIAMLRLAQSLDWDSGFVMPACLPQSGMQFSAGSECYLATWGSIKPRLVLRPEQTYISMPLLSREECYAFASTISHTHTLQVNEQKLCAGIMPTVSGRRAGACEFDSGSGLVCLNSDMERGQQGSWYIVGLVSSGKKCGEVNYYTNVTSMMDFIQSLVDGQLPPQFFECDKGQRSIWSDQVCDGYFDCEDHSDELHCECSDTQFRCDNGLCKMDFYYRCNNRDDCGDGSDERNCSYFPCGDGRQISQQMVCDGEIDCYTWRDETNCECSPTEFRCDNSICVPAFWRCDGFDDCLDASDELNCICNDDQMDCGNSRCVPKNLMCDAVDDCGNFKDEANCTCFSDHLPCKSLGVCLQADLYWMCDLTSYDDIGDSARSTTPGFNSSLFL</sequence>
<dbReference type="PANTHER" id="PTHR24252:SF7">
    <property type="entry name" value="HYALIN"/>
    <property type="match status" value="1"/>
</dbReference>
<organism evidence="8 9">
    <name type="scientific">Patiria miniata</name>
    <name type="common">Bat star</name>
    <name type="synonym">Asterina miniata</name>
    <dbReference type="NCBI Taxonomy" id="46514"/>
    <lineage>
        <taxon>Eukaryota</taxon>
        <taxon>Metazoa</taxon>
        <taxon>Echinodermata</taxon>
        <taxon>Eleutherozoa</taxon>
        <taxon>Asterozoa</taxon>
        <taxon>Asteroidea</taxon>
        <taxon>Valvatacea</taxon>
        <taxon>Valvatida</taxon>
        <taxon>Asterinidae</taxon>
        <taxon>Patiria</taxon>
    </lineage>
</organism>
<feature type="transmembrane region" description="Helical" evidence="6">
    <location>
        <begin position="61"/>
        <end position="83"/>
    </location>
</feature>
<dbReference type="Pfam" id="PF00057">
    <property type="entry name" value="Ldl_recept_a"/>
    <property type="match status" value="5"/>
</dbReference>
<dbReference type="OMA" id="CIYHRFR"/>
<dbReference type="PROSITE" id="PS00134">
    <property type="entry name" value="TRYPSIN_HIS"/>
    <property type="match status" value="1"/>
</dbReference>
<dbReference type="OrthoDB" id="546450at2759"/>
<evidence type="ECO:0000313" key="9">
    <source>
        <dbReference type="Proteomes" id="UP000887568"/>
    </source>
</evidence>
<dbReference type="Gene3D" id="2.40.10.10">
    <property type="entry name" value="Trypsin-like serine proteases"/>
    <property type="match status" value="1"/>
</dbReference>
<feature type="disulfide bond" evidence="5">
    <location>
        <begin position="445"/>
        <end position="460"/>
    </location>
</feature>
<dbReference type="PROSITE" id="PS50240">
    <property type="entry name" value="TRYPSIN_DOM"/>
    <property type="match status" value="1"/>
</dbReference>
<dbReference type="CDD" id="cd00112">
    <property type="entry name" value="LDLa"/>
    <property type="match status" value="5"/>
</dbReference>